<dbReference type="EMBL" id="JBJDQH010000019">
    <property type="protein sequence ID" value="MFK4271655.1"/>
    <property type="molecule type" value="Genomic_DNA"/>
</dbReference>
<gene>
    <name evidence="2" type="ORF">ACI2L5_43125</name>
</gene>
<feature type="region of interest" description="Disordered" evidence="1">
    <location>
        <begin position="1"/>
        <end position="21"/>
    </location>
</feature>
<proteinExistence type="predicted"/>
<evidence type="ECO:0000313" key="3">
    <source>
        <dbReference type="Proteomes" id="UP001620295"/>
    </source>
</evidence>
<keyword evidence="3" id="KW-1185">Reference proteome</keyword>
<evidence type="ECO:0000313" key="2">
    <source>
        <dbReference type="EMBL" id="MFK4271655.1"/>
    </source>
</evidence>
<reference evidence="2 3" key="1">
    <citation type="submission" date="2024-11" db="EMBL/GenBank/DDBJ databases">
        <title>The Natural Products Discovery Center: Release of the First 8490 Sequenced Strains for Exploring Actinobacteria Biosynthetic Diversity.</title>
        <authorList>
            <person name="Kalkreuter E."/>
            <person name="Kautsar S.A."/>
            <person name="Yang D."/>
            <person name="Bader C.D."/>
            <person name="Teijaro C.N."/>
            <person name="Fluegel L."/>
            <person name="Davis C.M."/>
            <person name="Simpson J.R."/>
            <person name="Lauterbach L."/>
            <person name="Steele A.D."/>
            <person name="Gui C."/>
            <person name="Meng S."/>
            <person name="Li G."/>
            <person name="Viehrig K."/>
            <person name="Ye F."/>
            <person name="Su P."/>
            <person name="Kiefer A.F."/>
            <person name="Nichols A."/>
            <person name="Cepeda A.J."/>
            <person name="Yan W."/>
            <person name="Fan B."/>
            <person name="Jiang Y."/>
            <person name="Adhikari A."/>
            <person name="Zheng C.-J."/>
            <person name="Schuster L."/>
            <person name="Cowan T.M."/>
            <person name="Smanski M.J."/>
            <person name="Chevrette M.G."/>
            <person name="De Carvalho L.P.S."/>
            <person name="Shen B."/>
        </authorList>
    </citation>
    <scope>NUCLEOTIDE SEQUENCE [LARGE SCALE GENOMIC DNA]</scope>
    <source>
        <strain evidence="2 3">NPDC020863</strain>
    </source>
</reference>
<accession>A0ABW8M0F0</accession>
<sequence>MPAQNDHARTPEPSPFGSPFDKEVCELVNDTAPRPFAVVQQYGHEEDARVAAWGMAFDDHAEVTSVEGALRINTTSPERAARRFDRKPHVSARLVWLVLAGTATFAP</sequence>
<comment type="caution">
    <text evidence="2">The sequence shown here is derived from an EMBL/GenBank/DDBJ whole genome shotgun (WGS) entry which is preliminary data.</text>
</comment>
<organism evidence="2 3">
    <name type="scientific">Streptomyces milbemycinicus</name>
    <dbReference type="NCBI Taxonomy" id="476552"/>
    <lineage>
        <taxon>Bacteria</taxon>
        <taxon>Bacillati</taxon>
        <taxon>Actinomycetota</taxon>
        <taxon>Actinomycetes</taxon>
        <taxon>Kitasatosporales</taxon>
        <taxon>Streptomycetaceae</taxon>
        <taxon>Streptomyces</taxon>
    </lineage>
</organism>
<feature type="compositionally biased region" description="Basic and acidic residues" evidence="1">
    <location>
        <begin position="1"/>
        <end position="10"/>
    </location>
</feature>
<name>A0ABW8M0F0_9ACTN</name>
<dbReference type="RefSeq" id="WP_358628418.1">
    <property type="nucleotide sequence ID" value="NZ_JBFAEV010000001.1"/>
</dbReference>
<evidence type="ECO:0000256" key="1">
    <source>
        <dbReference type="SAM" id="MobiDB-lite"/>
    </source>
</evidence>
<protein>
    <submittedName>
        <fullName evidence="2">Uncharacterized protein</fullName>
    </submittedName>
</protein>
<dbReference type="Proteomes" id="UP001620295">
    <property type="component" value="Unassembled WGS sequence"/>
</dbReference>